<name>A0ABT6PN19_9PSEU</name>
<dbReference type="EMBL" id="JASAOF010000005">
    <property type="protein sequence ID" value="MDI2029401.1"/>
    <property type="molecule type" value="Genomic_DNA"/>
</dbReference>
<gene>
    <name evidence="3" type="ORF">QFW96_12300</name>
</gene>
<dbReference type="InterPro" id="IPR024078">
    <property type="entry name" value="LmbE-like_dom_sf"/>
</dbReference>
<keyword evidence="4" id="KW-1185">Reference proteome</keyword>
<dbReference type="PANTHER" id="PTHR12993">
    <property type="entry name" value="N-ACETYLGLUCOSAMINYL-PHOSPHATIDYLINOSITOL DE-N-ACETYLASE-RELATED"/>
    <property type="match status" value="1"/>
</dbReference>
<dbReference type="Proteomes" id="UP001237595">
    <property type="component" value="Unassembled WGS sequence"/>
</dbReference>
<feature type="signal peptide" evidence="2">
    <location>
        <begin position="1"/>
        <end position="22"/>
    </location>
</feature>
<evidence type="ECO:0000256" key="1">
    <source>
        <dbReference type="ARBA" id="ARBA00022833"/>
    </source>
</evidence>
<organism evidence="3 4">
    <name type="scientific">Saccharopolyspora ipomoeae</name>
    <dbReference type="NCBI Taxonomy" id="3042027"/>
    <lineage>
        <taxon>Bacteria</taxon>
        <taxon>Bacillati</taxon>
        <taxon>Actinomycetota</taxon>
        <taxon>Actinomycetes</taxon>
        <taxon>Pseudonocardiales</taxon>
        <taxon>Pseudonocardiaceae</taxon>
        <taxon>Saccharopolyspora</taxon>
    </lineage>
</organism>
<keyword evidence="1" id="KW-0862">Zinc</keyword>
<dbReference type="PANTHER" id="PTHR12993:SF11">
    <property type="entry name" value="N-ACETYLGLUCOSAMINYL-PHOSPHATIDYLINOSITOL DE-N-ACETYLASE"/>
    <property type="match status" value="1"/>
</dbReference>
<dbReference type="SUPFAM" id="SSF102588">
    <property type="entry name" value="LmbE-like"/>
    <property type="match status" value="1"/>
</dbReference>
<dbReference type="Pfam" id="PF02585">
    <property type="entry name" value="PIG-L"/>
    <property type="match status" value="1"/>
</dbReference>
<comment type="caution">
    <text evidence="3">The sequence shown here is derived from an EMBL/GenBank/DDBJ whole genome shotgun (WGS) entry which is preliminary data.</text>
</comment>
<reference evidence="3 4" key="1">
    <citation type="submission" date="2023-04" db="EMBL/GenBank/DDBJ databases">
        <title>Draft genome sequence of Saccharopolyspora sp. TS4A08 isolated from sweet potato rhizospheric soil.</title>
        <authorList>
            <person name="Suksaard P."/>
            <person name="Duangmal K."/>
        </authorList>
    </citation>
    <scope>NUCLEOTIDE SEQUENCE [LARGE SCALE GENOMIC DNA]</scope>
    <source>
        <strain evidence="3 4">TS4A08</strain>
    </source>
</reference>
<evidence type="ECO:0000313" key="4">
    <source>
        <dbReference type="Proteomes" id="UP001237595"/>
    </source>
</evidence>
<dbReference type="RefSeq" id="WP_281455719.1">
    <property type="nucleotide sequence ID" value="NZ_JASAOF010000005.1"/>
</dbReference>
<evidence type="ECO:0000313" key="3">
    <source>
        <dbReference type="EMBL" id="MDI2029401.1"/>
    </source>
</evidence>
<accession>A0ABT6PN19</accession>
<feature type="chain" id="PRO_5045172205" evidence="2">
    <location>
        <begin position="23"/>
        <end position="552"/>
    </location>
</feature>
<keyword evidence="2" id="KW-0732">Signal</keyword>
<dbReference type="SUPFAM" id="SSF89372">
    <property type="entry name" value="Fucose-specific lectin"/>
    <property type="match status" value="1"/>
</dbReference>
<proteinExistence type="predicted"/>
<sequence>MRTAVALLTILLCSLTPGAAAAAPRASHVQVVAHPDDDMLFMSPDVALALRSGARVTTVFLTAGESDVRPPADYAASRQSGTRAAFAAMAGAADDWTRSALALPGGRQAELQRLRQRPEVALVFLGLPDDNDPDSRHALSELWRDPAHRVPTIPATGSVVSATGHDRASVIGSLRRIVDEFAPTLVRTQDPRPDPRYQGQWGAAHDHPDHVATARFTETALRGADLPLLHYRDYNVADAPANLPDRVVAAKRAVFARYAEHDPQVSLGAPYDAWLASMRLRRPWGTRWATADRHAHVRGNRLVLTESGVESAVDAPFVPREGSVSFADPSRLVVQERDSGAVWLQDGDRPWLPLGTPPPRRPGADLGPPSAVSVGDRVVVAVRDQGGGVSVRDSGGWCRLGGTDVLDEVSAVLAGDGEVHVMAASRTGMRHWRLTPSGCGEPVASTEHPVGGIATTSGYAAFRDSRGDLVVLAEHAGWQRTRTIDAEAVSDPAIAPGPVLAIRNADGLLEIVRPDGSRTALGPVEGRPVMTPDGDQAAALTDDGLITTFDVP</sequence>
<evidence type="ECO:0000256" key="2">
    <source>
        <dbReference type="SAM" id="SignalP"/>
    </source>
</evidence>
<protein>
    <submittedName>
        <fullName evidence="3">PIG-L family deacetylase</fullName>
    </submittedName>
</protein>
<dbReference type="InterPro" id="IPR003737">
    <property type="entry name" value="GlcNAc_PI_deacetylase-related"/>
</dbReference>
<dbReference type="Gene3D" id="3.40.50.10320">
    <property type="entry name" value="LmbE-like"/>
    <property type="match status" value="1"/>
</dbReference>